<organism evidence="1 2">
    <name type="scientific">Candidatus Woesebacteria bacterium RIFCSPHIGHO2_01_FULL_44_21</name>
    <dbReference type="NCBI Taxonomy" id="1802503"/>
    <lineage>
        <taxon>Bacteria</taxon>
        <taxon>Candidatus Woeseibacteriota</taxon>
    </lineage>
</organism>
<sequence length="78" mass="8829">MAESKISGDLPLILYTDTVNITANKNGVVMNFMQKFRGTKRIISRIGMSREHAREVVEELAKLMIMTEDKGKTSKELN</sequence>
<dbReference type="AlphaFoldDB" id="A0A1F7YW71"/>
<accession>A0A1F7YW71</accession>
<reference evidence="1 2" key="1">
    <citation type="journal article" date="2016" name="Nat. Commun.">
        <title>Thousands of microbial genomes shed light on interconnected biogeochemical processes in an aquifer system.</title>
        <authorList>
            <person name="Anantharaman K."/>
            <person name="Brown C.T."/>
            <person name="Hug L.A."/>
            <person name="Sharon I."/>
            <person name="Castelle C.J."/>
            <person name="Probst A.J."/>
            <person name="Thomas B.C."/>
            <person name="Singh A."/>
            <person name="Wilkins M.J."/>
            <person name="Karaoz U."/>
            <person name="Brodie E.L."/>
            <person name="Williams K.H."/>
            <person name="Hubbard S.S."/>
            <person name="Banfield J.F."/>
        </authorList>
    </citation>
    <scope>NUCLEOTIDE SEQUENCE [LARGE SCALE GENOMIC DNA]</scope>
</reference>
<evidence type="ECO:0000313" key="2">
    <source>
        <dbReference type="Proteomes" id="UP000178870"/>
    </source>
</evidence>
<name>A0A1F7YW71_9BACT</name>
<dbReference type="EMBL" id="MGGP01000024">
    <property type="protein sequence ID" value="OGM31517.1"/>
    <property type="molecule type" value="Genomic_DNA"/>
</dbReference>
<dbReference type="Proteomes" id="UP000178870">
    <property type="component" value="Unassembled WGS sequence"/>
</dbReference>
<comment type="caution">
    <text evidence="1">The sequence shown here is derived from an EMBL/GenBank/DDBJ whole genome shotgun (WGS) entry which is preliminary data.</text>
</comment>
<gene>
    <name evidence="1" type="ORF">A2803_02155</name>
</gene>
<proteinExistence type="predicted"/>
<evidence type="ECO:0000313" key="1">
    <source>
        <dbReference type="EMBL" id="OGM31517.1"/>
    </source>
</evidence>
<protein>
    <submittedName>
        <fullName evidence="1">Uncharacterized protein</fullName>
    </submittedName>
</protein>